<name>A0A9D1HVX4_9BACT</name>
<dbReference type="PIRSF" id="PIRSF011575">
    <property type="entry name" value="YabG"/>
    <property type="match status" value="1"/>
</dbReference>
<dbReference type="Proteomes" id="UP000824087">
    <property type="component" value="Unassembled WGS sequence"/>
</dbReference>
<dbReference type="Pfam" id="PF05582">
    <property type="entry name" value="Peptidase_U57"/>
    <property type="match status" value="1"/>
</dbReference>
<evidence type="ECO:0000313" key="1">
    <source>
        <dbReference type="EMBL" id="HIU23007.1"/>
    </source>
</evidence>
<sequence length="261" mass="30073">MEYKIGDHVTRKSYQNDTVFVIIDIEDDNYILKGLNIRLIADSPKEDLQSYNEEEDIEQENPFLERVKICNTLDRDDYFYLTGKILHIDADEDYLNRCLDYYKTNNLWAVGIHEQESQIPYRMRELLEEYRPTIVVITGHDAYYKKKGNKDDMNAYKNSRNFVNAVKEARKYEKSHEKLIIIAGACQSDYEELIMAGANFASSPKRINIHALDPAIIASKISLSDVTSDIDLKGILEMTKYGPNGIGGIKTKGTMYVGYPR</sequence>
<evidence type="ECO:0000313" key="2">
    <source>
        <dbReference type="Proteomes" id="UP000824087"/>
    </source>
</evidence>
<accession>A0A9D1HVX4</accession>
<protein>
    <submittedName>
        <fullName evidence="1">Sporulation peptidase YabG</fullName>
    </submittedName>
</protein>
<proteinExistence type="predicted"/>
<gene>
    <name evidence="1" type="ORF">IAD49_05440</name>
</gene>
<organism evidence="1 2">
    <name type="scientific">Candidatus Fimihabitans intestinipullorum</name>
    <dbReference type="NCBI Taxonomy" id="2840820"/>
    <lineage>
        <taxon>Bacteria</taxon>
        <taxon>Bacillati</taxon>
        <taxon>Mycoplasmatota</taxon>
        <taxon>Mycoplasmatota incertae sedis</taxon>
        <taxon>Candidatus Fimihabitans</taxon>
    </lineage>
</organism>
<dbReference type="AlphaFoldDB" id="A0A9D1HVX4"/>
<comment type="caution">
    <text evidence="1">The sequence shown here is derived from an EMBL/GenBank/DDBJ whole genome shotgun (WGS) entry which is preliminary data.</text>
</comment>
<reference evidence="1" key="1">
    <citation type="submission" date="2020-10" db="EMBL/GenBank/DDBJ databases">
        <authorList>
            <person name="Gilroy R."/>
        </authorList>
    </citation>
    <scope>NUCLEOTIDE SEQUENCE</scope>
    <source>
        <strain evidence="1">CHK197-8231</strain>
    </source>
</reference>
<dbReference type="InterPro" id="IPR008764">
    <property type="entry name" value="Peptidase_U57"/>
</dbReference>
<reference evidence="1" key="2">
    <citation type="journal article" date="2021" name="PeerJ">
        <title>Extensive microbial diversity within the chicken gut microbiome revealed by metagenomics and culture.</title>
        <authorList>
            <person name="Gilroy R."/>
            <person name="Ravi A."/>
            <person name="Getino M."/>
            <person name="Pursley I."/>
            <person name="Horton D.L."/>
            <person name="Alikhan N.F."/>
            <person name="Baker D."/>
            <person name="Gharbi K."/>
            <person name="Hall N."/>
            <person name="Watson M."/>
            <person name="Adriaenssens E.M."/>
            <person name="Foster-Nyarko E."/>
            <person name="Jarju S."/>
            <person name="Secka A."/>
            <person name="Antonio M."/>
            <person name="Oren A."/>
            <person name="Chaudhuri R.R."/>
            <person name="La Ragione R."/>
            <person name="Hildebrand F."/>
            <person name="Pallen M.J."/>
        </authorList>
    </citation>
    <scope>NUCLEOTIDE SEQUENCE</scope>
    <source>
        <strain evidence="1">CHK197-8231</strain>
    </source>
</reference>
<dbReference type="EMBL" id="DVML01000032">
    <property type="protein sequence ID" value="HIU23007.1"/>
    <property type="molecule type" value="Genomic_DNA"/>
</dbReference>